<accession>A0A7X0PB55</accession>
<sequence length="285" mass="31685">MKINIRLPNLAQSATLVFFTMHIGAFGSSGVMYIPTPCEIEWERSGFIRPMPPEQIDRQEALAKMGNVDAQYFMGIATQDKGERLAWLDKAIANGSKGAAAYYSYILDERWKTEPIDPEDPDGPRKPISVPLLKELLQPVIDAAEAGEPQAATWLMEMGRGRWDYRAHGDHPILKLTDIPKWAEIAARGGNPAAAEWLCKAHDKELREFPGVEKKDDAQAFYWCSMAAPRTCSIGAKTSLAKLYREGLGVAPSKAMSDYWSDRSKKSRAAVQIEGVFPVQVKNSK</sequence>
<gene>
    <name evidence="1" type="ORF">HNP48_001290</name>
</gene>
<dbReference type="RefSeq" id="WP_184856047.1">
    <property type="nucleotide sequence ID" value="NZ_JACHLK010000002.1"/>
</dbReference>
<dbReference type="AlphaFoldDB" id="A0A7X0PB55"/>
<evidence type="ECO:0000313" key="1">
    <source>
        <dbReference type="EMBL" id="MBB6558626.1"/>
    </source>
</evidence>
<evidence type="ECO:0000313" key="2">
    <source>
        <dbReference type="Proteomes" id="UP000575083"/>
    </source>
</evidence>
<reference evidence="1 2" key="1">
    <citation type="submission" date="2020-08" db="EMBL/GenBank/DDBJ databases">
        <title>Functional genomics of gut bacteria from endangered species of beetles.</title>
        <authorList>
            <person name="Carlos-Shanley C."/>
        </authorList>
    </citation>
    <scope>NUCLEOTIDE SEQUENCE [LARGE SCALE GENOMIC DNA]</scope>
    <source>
        <strain evidence="1 2">S00198</strain>
    </source>
</reference>
<dbReference type="EMBL" id="JACHLK010000002">
    <property type="protein sequence ID" value="MBB6558626.1"/>
    <property type="molecule type" value="Genomic_DNA"/>
</dbReference>
<protein>
    <submittedName>
        <fullName evidence="1">TPR repeat protein</fullName>
    </submittedName>
</protein>
<proteinExistence type="predicted"/>
<organism evidence="1 2">
    <name type="scientific">Acidovorax soli</name>
    <dbReference type="NCBI Taxonomy" id="592050"/>
    <lineage>
        <taxon>Bacteria</taxon>
        <taxon>Pseudomonadati</taxon>
        <taxon>Pseudomonadota</taxon>
        <taxon>Betaproteobacteria</taxon>
        <taxon>Burkholderiales</taxon>
        <taxon>Comamonadaceae</taxon>
        <taxon>Acidovorax</taxon>
    </lineage>
</organism>
<name>A0A7X0PB55_9BURK</name>
<dbReference type="Proteomes" id="UP000575083">
    <property type="component" value="Unassembled WGS sequence"/>
</dbReference>
<dbReference type="Gene3D" id="1.25.40.10">
    <property type="entry name" value="Tetratricopeptide repeat domain"/>
    <property type="match status" value="1"/>
</dbReference>
<dbReference type="InterPro" id="IPR011990">
    <property type="entry name" value="TPR-like_helical_dom_sf"/>
</dbReference>
<comment type="caution">
    <text evidence="1">The sequence shown here is derived from an EMBL/GenBank/DDBJ whole genome shotgun (WGS) entry which is preliminary data.</text>
</comment>
<keyword evidence="2" id="KW-1185">Reference proteome</keyword>